<feature type="transmembrane region" description="Helical" evidence="2">
    <location>
        <begin position="30"/>
        <end position="49"/>
    </location>
</feature>
<protein>
    <submittedName>
        <fullName evidence="3">Uncharacterized protein</fullName>
    </submittedName>
</protein>
<sequence length="131" mass="13627">MKCQVSGHTKGLQQRLIMGGGGMGIRARQWYPHGFVSLLGMTVLGFGLMNAGCAHVKPFEPPQVREISDGPGLFTGRKGALILSRDIGAAPAKTMPDAAQGDELSVPHTTPDAPSTTPGASGKPKLKTPPL</sequence>
<keyword evidence="2" id="KW-0472">Membrane</keyword>
<name>W4LJQ3_ENTF1</name>
<evidence type="ECO:0000313" key="3">
    <source>
        <dbReference type="EMBL" id="ETW98303.1"/>
    </source>
</evidence>
<comment type="caution">
    <text evidence="3">The sequence shown here is derived from an EMBL/GenBank/DDBJ whole genome shotgun (WGS) entry which is preliminary data.</text>
</comment>
<reference evidence="3 4" key="1">
    <citation type="journal article" date="2014" name="Nature">
        <title>An environmental bacterial taxon with a large and distinct metabolic repertoire.</title>
        <authorList>
            <person name="Wilson M.C."/>
            <person name="Mori T."/>
            <person name="Ruckert C."/>
            <person name="Uria A.R."/>
            <person name="Helf M.J."/>
            <person name="Takada K."/>
            <person name="Gernert C."/>
            <person name="Steffens U.A."/>
            <person name="Heycke N."/>
            <person name="Schmitt S."/>
            <person name="Rinke C."/>
            <person name="Helfrich E.J."/>
            <person name="Brachmann A.O."/>
            <person name="Gurgui C."/>
            <person name="Wakimoto T."/>
            <person name="Kracht M."/>
            <person name="Crusemann M."/>
            <person name="Hentschel U."/>
            <person name="Abe I."/>
            <person name="Matsunaga S."/>
            <person name="Kalinowski J."/>
            <person name="Takeyama H."/>
            <person name="Piel J."/>
        </authorList>
    </citation>
    <scope>NUCLEOTIDE SEQUENCE [LARGE SCALE GENOMIC DNA]</scope>
    <source>
        <strain evidence="4">TSY1</strain>
    </source>
</reference>
<organism evidence="3 4">
    <name type="scientific">Entotheonella factor</name>
    <dbReference type="NCBI Taxonomy" id="1429438"/>
    <lineage>
        <taxon>Bacteria</taxon>
        <taxon>Pseudomonadati</taxon>
        <taxon>Nitrospinota/Tectimicrobiota group</taxon>
        <taxon>Candidatus Tectimicrobiota</taxon>
        <taxon>Candidatus Entotheonellia</taxon>
        <taxon>Candidatus Entotheonellales</taxon>
        <taxon>Candidatus Entotheonellaceae</taxon>
        <taxon>Candidatus Entotheonella</taxon>
    </lineage>
</organism>
<dbReference type="EMBL" id="AZHW01000565">
    <property type="protein sequence ID" value="ETW98303.1"/>
    <property type="molecule type" value="Genomic_DNA"/>
</dbReference>
<keyword evidence="2" id="KW-1133">Transmembrane helix</keyword>
<keyword evidence="4" id="KW-1185">Reference proteome</keyword>
<keyword evidence="2" id="KW-0812">Transmembrane</keyword>
<feature type="region of interest" description="Disordered" evidence="1">
    <location>
        <begin position="91"/>
        <end position="131"/>
    </location>
</feature>
<evidence type="ECO:0000313" key="4">
    <source>
        <dbReference type="Proteomes" id="UP000019141"/>
    </source>
</evidence>
<dbReference type="Proteomes" id="UP000019141">
    <property type="component" value="Unassembled WGS sequence"/>
</dbReference>
<dbReference type="HOGENOM" id="CLU_158475_0_0_7"/>
<gene>
    <name evidence="3" type="ORF">ETSY1_19215</name>
</gene>
<proteinExistence type="predicted"/>
<accession>W4LJQ3</accession>
<dbReference type="AlphaFoldDB" id="W4LJQ3"/>
<evidence type="ECO:0000256" key="2">
    <source>
        <dbReference type="SAM" id="Phobius"/>
    </source>
</evidence>
<evidence type="ECO:0000256" key="1">
    <source>
        <dbReference type="SAM" id="MobiDB-lite"/>
    </source>
</evidence>